<dbReference type="PRINTS" id="PR00988">
    <property type="entry name" value="URIDINKINASE"/>
</dbReference>
<evidence type="ECO:0000313" key="8">
    <source>
        <dbReference type="Proteomes" id="UP000251835"/>
    </source>
</evidence>
<dbReference type="GO" id="GO:0004849">
    <property type="term" value="F:uridine kinase activity"/>
    <property type="evidence" value="ECO:0007669"/>
    <property type="project" value="UniProtKB-EC"/>
</dbReference>
<dbReference type="EC" id="2.7.1.48" evidence="5"/>
<dbReference type="GO" id="GO:0044211">
    <property type="term" value="P:CTP salvage"/>
    <property type="evidence" value="ECO:0007669"/>
    <property type="project" value="UniProtKB-UniPathway"/>
</dbReference>
<dbReference type="GO" id="GO:0005524">
    <property type="term" value="F:ATP binding"/>
    <property type="evidence" value="ECO:0007669"/>
    <property type="project" value="UniProtKB-KW"/>
</dbReference>
<organism evidence="7 8">
    <name type="scientific">Balneicella halophila</name>
    <dbReference type="NCBI Taxonomy" id="1537566"/>
    <lineage>
        <taxon>Bacteria</taxon>
        <taxon>Pseudomonadati</taxon>
        <taxon>Bacteroidota</taxon>
        <taxon>Bacteroidia</taxon>
        <taxon>Bacteroidales</taxon>
        <taxon>Balneicellaceae</taxon>
        <taxon>Balneicella</taxon>
    </lineage>
</organism>
<dbReference type="GO" id="GO:0005737">
    <property type="term" value="C:cytoplasm"/>
    <property type="evidence" value="ECO:0007669"/>
    <property type="project" value="UniProtKB-SubCell"/>
</dbReference>
<dbReference type="OrthoDB" id="9777642at2"/>
<sequence length="202" mass="23000">MIVLGIAGGTGSGKTTVTGAILEKVNAHTSLLEQDAYYRDMPELSLDERAKVNYDHPDAIEFSLLIQHIKTLKKGLPIAQPIYDFTNHLRKKETTTVKPARILIVEGILIFAIPELRELFDMKIFVDTDDDERLLRRISRDMEERGRSFESVQEQYRKTVKPMHLEFVEPSKRYADVIIPRGGGNNVGIDMVASRLQYLLTL</sequence>
<dbReference type="CDD" id="cd02023">
    <property type="entry name" value="UMPK"/>
    <property type="match status" value="1"/>
</dbReference>
<comment type="catalytic activity">
    <reaction evidence="5">
        <text>uridine + ATP = UMP + ADP + H(+)</text>
        <dbReference type="Rhea" id="RHEA:16825"/>
        <dbReference type="ChEBI" id="CHEBI:15378"/>
        <dbReference type="ChEBI" id="CHEBI:16704"/>
        <dbReference type="ChEBI" id="CHEBI:30616"/>
        <dbReference type="ChEBI" id="CHEBI:57865"/>
        <dbReference type="ChEBI" id="CHEBI:456216"/>
        <dbReference type="EC" id="2.7.1.48"/>
    </reaction>
</comment>
<keyword evidence="4 5" id="KW-0418">Kinase</keyword>
<dbReference type="UniPathway" id="UPA00574">
    <property type="reaction ID" value="UER00637"/>
</dbReference>
<evidence type="ECO:0000256" key="3">
    <source>
        <dbReference type="ARBA" id="ARBA00022741"/>
    </source>
</evidence>
<dbReference type="SUPFAM" id="SSF52540">
    <property type="entry name" value="P-loop containing nucleoside triphosphate hydrolases"/>
    <property type="match status" value="1"/>
</dbReference>
<dbReference type="InterPro" id="IPR027417">
    <property type="entry name" value="P-loop_NTPase"/>
</dbReference>
<evidence type="ECO:0000256" key="1">
    <source>
        <dbReference type="ARBA" id="ARBA00004690"/>
    </source>
</evidence>
<dbReference type="Proteomes" id="UP000251835">
    <property type="component" value="Unassembled WGS sequence"/>
</dbReference>
<evidence type="ECO:0000256" key="4">
    <source>
        <dbReference type="ARBA" id="ARBA00022777"/>
    </source>
</evidence>
<dbReference type="PANTHER" id="PTHR10285">
    <property type="entry name" value="URIDINE KINASE"/>
    <property type="match status" value="1"/>
</dbReference>
<comment type="similarity">
    <text evidence="5">Belongs to the uridine kinase family.</text>
</comment>
<dbReference type="InterPro" id="IPR006083">
    <property type="entry name" value="PRK/URK"/>
</dbReference>
<reference evidence="7 8" key="1">
    <citation type="submission" date="2018-05" db="EMBL/GenBank/DDBJ databases">
        <title>Genomic Encyclopedia of Type Strains, Phase IV (KMG-IV): sequencing the most valuable type-strain genomes for metagenomic binning, comparative biology and taxonomic classification.</title>
        <authorList>
            <person name="Goeker M."/>
        </authorList>
    </citation>
    <scope>NUCLEOTIDE SEQUENCE [LARGE SCALE GENOMIC DNA]</scope>
    <source>
        <strain evidence="7 8">DSM 28579</strain>
    </source>
</reference>
<dbReference type="NCBIfam" id="NF004018">
    <property type="entry name" value="PRK05480.1"/>
    <property type="match status" value="1"/>
</dbReference>
<keyword evidence="8" id="KW-1185">Reference proteome</keyword>
<comment type="caution">
    <text evidence="7">The sequence shown here is derived from an EMBL/GenBank/DDBJ whole genome shotgun (WGS) entry which is preliminary data.</text>
</comment>
<accession>A0A7L4UR42</accession>
<evidence type="ECO:0000256" key="5">
    <source>
        <dbReference type="RuleBase" id="RU003825"/>
    </source>
</evidence>
<dbReference type="InterPro" id="IPR000764">
    <property type="entry name" value="Uridine_kinase-like"/>
</dbReference>
<protein>
    <recommendedName>
        <fullName evidence="5">Uridine kinase</fullName>
        <ecNumber evidence="5">2.7.1.48</ecNumber>
    </recommendedName>
</protein>
<dbReference type="RefSeq" id="WP_116496212.1">
    <property type="nucleotide sequence ID" value="NZ_QENZ01000003.1"/>
</dbReference>
<feature type="domain" description="Phosphoribulokinase/uridine kinase" evidence="6">
    <location>
        <begin position="3"/>
        <end position="187"/>
    </location>
</feature>
<gene>
    <name evidence="7" type="ORF">C7377_0552</name>
</gene>
<dbReference type="UniPathway" id="UPA00579">
    <property type="reaction ID" value="UER00640"/>
</dbReference>
<keyword evidence="2 5" id="KW-0808">Transferase</keyword>
<dbReference type="GO" id="GO:0044206">
    <property type="term" value="P:UMP salvage"/>
    <property type="evidence" value="ECO:0007669"/>
    <property type="project" value="UniProtKB-UniPathway"/>
</dbReference>
<dbReference type="AlphaFoldDB" id="A0A7L4UR42"/>
<comment type="catalytic activity">
    <reaction evidence="5">
        <text>cytidine + ATP = CMP + ADP + H(+)</text>
        <dbReference type="Rhea" id="RHEA:24674"/>
        <dbReference type="ChEBI" id="CHEBI:15378"/>
        <dbReference type="ChEBI" id="CHEBI:17562"/>
        <dbReference type="ChEBI" id="CHEBI:30616"/>
        <dbReference type="ChEBI" id="CHEBI:60377"/>
        <dbReference type="ChEBI" id="CHEBI:456216"/>
        <dbReference type="EC" id="2.7.1.48"/>
    </reaction>
</comment>
<name>A0A7L4UR42_BALHA</name>
<proteinExistence type="inferred from homology"/>
<dbReference type="EMBL" id="QENZ01000003">
    <property type="protein sequence ID" value="PVX52245.1"/>
    <property type="molecule type" value="Genomic_DNA"/>
</dbReference>
<evidence type="ECO:0000259" key="6">
    <source>
        <dbReference type="Pfam" id="PF00485"/>
    </source>
</evidence>
<dbReference type="Gene3D" id="3.40.50.300">
    <property type="entry name" value="P-loop containing nucleotide triphosphate hydrolases"/>
    <property type="match status" value="1"/>
</dbReference>
<keyword evidence="5" id="KW-0963">Cytoplasm</keyword>
<comment type="pathway">
    <text evidence="5">Pyrimidine metabolism; CTP biosynthesis via salvage pathway; CTP from cytidine: step 1/3.</text>
</comment>
<dbReference type="NCBIfam" id="TIGR00235">
    <property type="entry name" value="udk"/>
    <property type="match status" value="1"/>
</dbReference>
<keyword evidence="3 5" id="KW-0547">Nucleotide-binding</keyword>
<comment type="subcellular location">
    <subcellularLocation>
        <location evidence="5">Cytoplasm</location>
    </subcellularLocation>
</comment>
<dbReference type="Pfam" id="PF00485">
    <property type="entry name" value="PRK"/>
    <property type="match status" value="1"/>
</dbReference>
<evidence type="ECO:0000256" key="2">
    <source>
        <dbReference type="ARBA" id="ARBA00022679"/>
    </source>
</evidence>
<comment type="pathway">
    <text evidence="1 5">Pyrimidine metabolism; UMP biosynthesis via salvage pathway; UMP from uridine: step 1/1.</text>
</comment>
<evidence type="ECO:0000313" key="7">
    <source>
        <dbReference type="EMBL" id="PVX52245.1"/>
    </source>
</evidence>
<keyword evidence="5" id="KW-0067">ATP-binding</keyword>